<dbReference type="STRING" id="86259.A0A4Z1P5E7"/>
<accession>A0A4Z1P5E7</accession>
<keyword evidence="3" id="KW-1185">Reference proteome</keyword>
<organism evidence="2 3">
    <name type="scientific">Venturia nashicola</name>
    <dbReference type="NCBI Taxonomy" id="86259"/>
    <lineage>
        <taxon>Eukaryota</taxon>
        <taxon>Fungi</taxon>
        <taxon>Dikarya</taxon>
        <taxon>Ascomycota</taxon>
        <taxon>Pezizomycotina</taxon>
        <taxon>Dothideomycetes</taxon>
        <taxon>Pleosporomycetidae</taxon>
        <taxon>Venturiales</taxon>
        <taxon>Venturiaceae</taxon>
        <taxon>Venturia</taxon>
    </lineage>
</organism>
<evidence type="ECO:0000313" key="2">
    <source>
        <dbReference type="EMBL" id="TID24193.1"/>
    </source>
</evidence>
<proteinExistence type="predicted"/>
<dbReference type="InterPro" id="IPR046341">
    <property type="entry name" value="SET_dom_sf"/>
</dbReference>
<dbReference type="SUPFAM" id="SSF82199">
    <property type="entry name" value="SET domain"/>
    <property type="match status" value="1"/>
</dbReference>
<dbReference type="PANTHER" id="PTHR47332:SF4">
    <property type="entry name" value="SET DOMAIN-CONTAINING PROTEIN 5"/>
    <property type="match status" value="1"/>
</dbReference>
<dbReference type="InterPro" id="IPR001214">
    <property type="entry name" value="SET_dom"/>
</dbReference>
<dbReference type="AlphaFoldDB" id="A0A4Z1P5E7"/>
<dbReference type="InterPro" id="IPR053185">
    <property type="entry name" value="SET_domain_protein"/>
</dbReference>
<gene>
    <name evidence="2" type="ORF">E6O75_ATG02558</name>
</gene>
<comment type="caution">
    <text evidence="2">The sequence shown here is derived from an EMBL/GenBank/DDBJ whole genome shotgun (WGS) entry which is preliminary data.</text>
</comment>
<dbReference type="Gene3D" id="2.170.270.10">
    <property type="entry name" value="SET domain"/>
    <property type="match status" value="1"/>
</dbReference>
<name>A0A4Z1P5E7_9PEZI</name>
<dbReference type="CDD" id="cd20071">
    <property type="entry name" value="SET_SMYD"/>
    <property type="match status" value="1"/>
</dbReference>
<evidence type="ECO:0000313" key="3">
    <source>
        <dbReference type="Proteomes" id="UP000298493"/>
    </source>
</evidence>
<protein>
    <submittedName>
        <fullName evidence="2">SET domain containing protein</fullName>
    </submittedName>
</protein>
<evidence type="ECO:0000259" key="1">
    <source>
        <dbReference type="PROSITE" id="PS50280"/>
    </source>
</evidence>
<dbReference type="PANTHER" id="PTHR47332">
    <property type="entry name" value="SET DOMAIN-CONTAINING PROTEIN 5"/>
    <property type="match status" value="1"/>
</dbReference>
<dbReference type="OrthoDB" id="265717at2759"/>
<dbReference type="PROSITE" id="PS50280">
    <property type="entry name" value="SET"/>
    <property type="match status" value="1"/>
</dbReference>
<dbReference type="EMBL" id="SNSC02000005">
    <property type="protein sequence ID" value="TID24193.1"/>
    <property type="molecule type" value="Genomic_DNA"/>
</dbReference>
<feature type="domain" description="SET" evidence="1">
    <location>
        <begin position="17"/>
        <end position="149"/>
    </location>
</feature>
<dbReference type="Pfam" id="PF00856">
    <property type="entry name" value="SET"/>
    <property type="match status" value="1"/>
</dbReference>
<dbReference type="Proteomes" id="UP000298493">
    <property type="component" value="Unassembled WGS sequence"/>
</dbReference>
<reference evidence="2 3" key="1">
    <citation type="submission" date="2019-04" db="EMBL/GenBank/DDBJ databases">
        <title>High contiguity whole genome sequence and gene annotation resource for two Venturia nashicola isolates.</title>
        <authorList>
            <person name="Prokchorchik M."/>
            <person name="Won K."/>
            <person name="Lee Y."/>
            <person name="Choi E.D."/>
            <person name="Segonzac C."/>
            <person name="Sohn K.H."/>
        </authorList>
    </citation>
    <scope>NUCLEOTIDE SEQUENCE [LARGE SCALE GENOMIC DNA]</scope>
    <source>
        <strain evidence="2 3">PRI2</strain>
    </source>
</reference>
<sequence>MATITKTFDLCPYDHRHMIDIRQTKDRGQAIFAARDIPRGTKILSEWALLVADNDSKSVEAVFKSLPLKKQKAYLELVRSNDGKSENVVYSIFVANNHNNVVLQFGSRFNHSCIPVVERLERRLGRTMVYEFVTLRHVRAGEEISTSYLPAFRTRKDRQKGLSQNWRFNCACPACGEGTKQWSNLEAIVAAINELDYGSLATKAQYYDSVKLHKQRYAKLEDLAIRLEAANCIGRDAHKWHATVSCAVLGKGDTALVWARRAADLSLHQRGFASPANVLDRHIIKELESIPRRRSDEKTKGLWSQLKLKRKRLVKQSPEAESRTLVEQITWPNVLGSRGGLDRWIDFLSTMNRERTMK</sequence>